<dbReference type="Pfam" id="PF17925">
    <property type="entry name" value="TetR_C_20"/>
    <property type="match status" value="1"/>
</dbReference>
<dbReference type="PANTHER" id="PTHR30055:SF234">
    <property type="entry name" value="HTH-TYPE TRANSCRIPTIONAL REGULATOR BETI"/>
    <property type="match status" value="1"/>
</dbReference>
<evidence type="ECO:0000256" key="4">
    <source>
        <dbReference type="PROSITE-ProRule" id="PRU00335"/>
    </source>
</evidence>
<dbReference type="InterPro" id="IPR001647">
    <property type="entry name" value="HTH_TetR"/>
</dbReference>
<evidence type="ECO:0000259" key="5">
    <source>
        <dbReference type="PROSITE" id="PS50977"/>
    </source>
</evidence>
<accession>A0ABS9IPY2</accession>
<protein>
    <submittedName>
        <fullName evidence="6">TetR family transcriptional regulator</fullName>
    </submittedName>
</protein>
<evidence type="ECO:0000256" key="1">
    <source>
        <dbReference type="ARBA" id="ARBA00023015"/>
    </source>
</evidence>
<evidence type="ECO:0000313" key="7">
    <source>
        <dbReference type="Proteomes" id="UP001200110"/>
    </source>
</evidence>
<keyword evidence="2 4" id="KW-0238">DNA-binding</keyword>
<dbReference type="Pfam" id="PF00440">
    <property type="entry name" value="TetR_N"/>
    <property type="match status" value="1"/>
</dbReference>
<gene>
    <name evidence="6" type="ORF">L5G33_03770</name>
</gene>
<dbReference type="Proteomes" id="UP001200110">
    <property type="component" value="Unassembled WGS sequence"/>
</dbReference>
<dbReference type="Gene3D" id="1.10.357.10">
    <property type="entry name" value="Tetracycline Repressor, domain 2"/>
    <property type="match status" value="1"/>
</dbReference>
<dbReference type="InterPro" id="IPR009057">
    <property type="entry name" value="Homeodomain-like_sf"/>
</dbReference>
<proteinExistence type="predicted"/>
<sequence>MEGILRVAARLGAERELDSVRMADVAAEAGVSLATLYRYYPTKHQLFAALMLEYAADLGPGHAPKQDDPVEAVAEMMTDACRSMLARPLLGRAMIVSVNAVRAESAATRFDLRERILGVAGIDTPTVDDLQLTGIVEQAAYGILSWAVMGELTSDEAEASMRRACRLLLAPWRDTN</sequence>
<comment type="caution">
    <text evidence="6">The sequence shown here is derived from an EMBL/GenBank/DDBJ whole genome shotgun (WGS) entry which is preliminary data.</text>
</comment>
<evidence type="ECO:0000256" key="2">
    <source>
        <dbReference type="ARBA" id="ARBA00023125"/>
    </source>
</evidence>
<reference evidence="6 7" key="1">
    <citation type="submission" date="2022-01" db="EMBL/GenBank/DDBJ databases">
        <authorList>
            <person name="Huang Y."/>
        </authorList>
    </citation>
    <scope>NUCLEOTIDE SEQUENCE [LARGE SCALE GENOMIC DNA]</scope>
    <source>
        <strain evidence="6 7">HY366</strain>
    </source>
</reference>
<dbReference type="PRINTS" id="PR00455">
    <property type="entry name" value="HTHTETR"/>
</dbReference>
<name>A0ABS9IPY2_9ACTN</name>
<dbReference type="RefSeq" id="WP_236996814.1">
    <property type="nucleotide sequence ID" value="NZ_JAKKOR010000002.1"/>
</dbReference>
<dbReference type="InterPro" id="IPR041642">
    <property type="entry name" value="KstR_C"/>
</dbReference>
<keyword evidence="7" id="KW-1185">Reference proteome</keyword>
<feature type="domain" description="HTH tetR-type" evidence="5">
    <location>
        <begin position="1"/>
        <end position="58"/>
    </location>
</feature>
<keyword evidence="1" id="KW-0805">Transcription regulation</keyword>
<evidence type="ECO:0000256" key="3">
    <source>
        <dbReference type="ARBA" id="ARBA00023163"/>
    </source>
</evidence>
<evidence type="ECO:0000313" key="6">
    <source>
        <dbReference type="EMBL" id="MCF8587584.1"/>
    </source>
</evidence>
<dbReference type="PROSITE" id="PS50977">
    <property type="entry name" value="HTH_TETR_2"/>
    <property type="match status" value="1"/>
</dbReference>
<feature type="DNA-binding region" description="H-T-H motif" evidence="4">
    <location>
        <begin position="21"/>
        <end position="40"/>
    </location>
</feature>
<dbReference type="InterPro" id="IPR050109">
    <property type="entry name" value="HTH-type_TetR-like_transc_reg"/>
</dbReference>
<organism evidence="6 7">
    <name type="scientific">Gordonia liuliyuniae</name>
    <dbReference type="NCBI Taxonomy" id="2911517"/>
    <lineage>
        <taxon>Bacteria</taxon>
        <taxon>Bacillati</taxon>
        <taxon>Actinomycetota</taxon>
        <taxon>Actinomycetes</taxon>
        <taxon>Mycobacteriales</taxon>
        <taxon>Gordoniaceae</taxon>
        <taxon>Gordonia</taxon>
    </lineage>
</organism>
<dbReference type="EMBL" id="JAKKOR010000002">
    <property type="protein sequence ID" value="MCF8587584.1"/>
    <property type="molecule type" value="Genomic_DNA"/>
</dbReference>
<keyword evidence="3" id="KW-0804">Transcription</keyword>
<dbReference type="SUPFAM" id="SSF46689">
    <property type="entry name" value="Homeodomain-like"/>
    <property type="match status" value="1"/>
</dbReference>
<dbReference type="PANTHER" id="PTHR30055">
    <property type="entry name" value="HTH-TYPE TRANSCRIPTIONAL REGULATOR RUTR"/>
    <property type="match status" value="1"/>
</dbReference>